<dbReference type="Pfam" id="PF23771">
    <property type="entry name" value="DUF7168"/>
    <property type="match status" value="1"/>
</dbReference>
<feature type="domain" description="DUF7168" evidence="3">
    <location>
        <begin position="318"/>
        <end position="418"/>
    </location>
</feature>
<evidence type="ECO:0000256" key="1">
    <source>
        <dbReference type="SAM" id="MobiDB-lite"/>
    </source>
</evidence>
<keyword evidence="5" id="KW-1185">Reference proteome</keyword>
<sequence>MGTEDPPRRAAGKKAREPRHRHREGASAGHRGEASAGHRERYDAATGGTTGQPPPEERLGDLLRDAVTALRSGSVDHVERRLDQLTVEDPALVDPVLADAFQRVVGRLWQYGWLPADLVRVVRRRHGNRAADLVITQIVAQLHGYPATTVPQRWQSQLREWGITVGAPATTDHRLTAWSGRQRLDRSEALRDAVNVLAVLTGLPEIGRISPLPGTLPPGLPVAGADRSGATTARAIDERVLGRVRGLLAKAESTEFPQEAEALSAKAQQLMARHSIDHALLDLGTDGAPRRTVGVPDGTGHQPLAVRIGVDSPYEQAKALLLQEVAAANRCRSVWSGEFGFATVLGFPSDVESVELIYTSLLVQATAAMVRGGSRGGSTGRSYRQSFLQAYAVRIGQRLRDAADAARREAVDAAGSDRLLPVLAAREDVVRETVDAMFPGIVERRVRGNDAAGWAAGTAAADRVALADRSAVTGASSGGGGDRDQ</sequence>
<evidence type="ECO:0000313" key="5">
    <source>
        <dbReference type="Proteomes" id="UP000578819"/>
    </source>
</evidence>
<dbReference type="Pfam" id="PF10979">
    <property type="entry name" value="DUF2786"/>
    <property type="match status" value="1"/>
</dbReference>
<comment type="caution">
    <text evidence="4">The sequence shown here is derived from an EMBL/GenBank/DDBJ whole genome shotgun (WGS) entry which is preliminary data.</text>
</comment>
<organism evidence="4 5">
    <name type="scientific">Micromonospora polyrhachis</name>
    <dbReference type="NCBI Taxonomy" id="1282883"/>
    <lineage>
        <taxon>Bacteria</taxon>
        <taxon>Bacillati</taxon>
        <taxon>Actinomycetota</taxon>
        <taxon>Actinomycetes</taxon>
        <taxon>Micromonosporales</taxon>
        <taxon>Micromonosporaceae</taxon>
        <taxon>Micromonospora</taxon>
    </lineage>
</organism>
<reference evidence="4 5" key="1">
    <citation type="submission" date="2020-08" db="EMBL/GenBank/DDBJ databases">
        <title>Sequencing the genomes of 1000 actinobacteria strains.</title>
        <authorList>
            <person name="Klenk H.-P."/>
        </authorList>
    </citation>
    <scope>NUCLEOTIDE SEQUENCE [LARGE SCALE GENOMIC DNA]</scope>
    <source>
        <strain evidence="4 5">DSM 45886</strain>
    </source>
</reference>
<dbReference type="InterPro" id="IPR024498">
    <property type="entry name" value="DUF2786"/>
</dbReference>
<dbReference type="RefSeq" id="WP_312882297.1">
    <property type="nucleotide sequence ID" value="NZ_JACHJW010000001.1"/>
</dbReference>
<accession>A0A7W7SU31</accession>
<gene>
    <name evidence="4" type="ORF">FHR38_004075</name>
</gene>
<evidence type="ECO:0000313" key="4">
    <source>
        <dbReference type="EMBL" id="MBB4960342.1"/>
    </source>
</evidence>
<feature type="region of interest" description="Disordered" evidence="1">
    <location>
        <begin position="1"/>
        <end position="59"/>
    </location>
</feature>
<feature type="compositionally biased region" description="Basic residues" evidence="1">
    <location>
        <begin position="10"/>
        <end position="23"/>
    </location>
</feature>
<feature type="domain" description="DUF2786" evidence="2">
    <location>
        <begin position="239"/>
        <end position="278"/>
    </location>
</feature>
<dbReference type="InterPro" id="IPR055592">
    <property type="entry name" value="DUF7168"/>
</dbReference>
<name>A0A7W7SU31_9ACTN</name>
<feature type="compositionally biased region" description="Basic and acidic residues" evidence="1">
    <location>
        <begin position="30"/>
        <end position="43"/>
    </location>
</feature>
<proteinExistence type="predicted"/>
<dbReference type="EMBL" id="JACHJW010000001">
    <property type="protein sequence ID" value="MBB4960342.1"/>
    <property type="molecule type" value="Genomic_DNA"/>
</dbReference>
<dbReference type="Proteomes" id="UP000578819">
    <property type="component" value="Unassembled WGS sequence"/>
</dbReference>
<evidence type="ECO:0000259" key="3">
    <source>
        <dbReference type="Pfam" id="PF23771"/>
    </source>
</evidence>
<protein>
    <recommendedName>
        <fullName evidence="6">DUF2786 domain-containing protein</fullName>
    </recommendedName>
</protein>
<evidence type="ECO:0000259" key="2">
    <source>
        <dbReference type="Pfam" id="PF10979"/>
    </source>
</evidence>
<evidence type="ECO:0008006" key="6">
    <source>
        <dbReference type="Google" id="ProtNLM"/>
    </source>
</evidence>
<dbReference type="AlphaFoldDB" id="A0A7W7SU31"/>